<evidence type="ECO:0008006" key="7">
    <source>
        <dbReference type="Google" id="ProtNLM"/>
    </source>
</evidence>
<dbReference type="InterPro" id="IPR051561">
    <property type="entry name" value="FRAS1_ECM"/>
</dbReference>
<keyword evidence="2" id="KW-0677">Repeat</keyword>
<dbReference type="EMBL" id="KN549599">
    <property type="protein sequence ID" value="KHJ96733.1"/>
    <property type="molecule type" value="Genomic_DNA"/>
</dbReference>
<dbReference type="OrthoDB" id="5831138at2759"/>
<evidence type="ECO:0000256" key="4">
    <source>
        <dbReference type="PROSITE-ProRule" id="PRU01201"/>
    </source>
</evidence>
<dbReference type="GO" id="GO:0009653">
    <property type="term" value="P:anatomical structure morphogenesis"/>
    <property type="evidence" value="ECO:0007669"/>
    <property type="project" value="TreeGrafter"/>
</dbReference>
<keyword evidence="6" id="KW-1185">Reference proteome</keyword>
<dbReference type="Proteomes" id="UP000053660">
    <property type="component" value="Unassembled WGS sequence"/>
</dbReference>
<keyword evidence="1" id="KW-0732">Signal</keyword>
<evidence type="ECO:0000313" key="5">
    <source>
        <dbReference type="EMBL" id="KHJ96733.1"/>
    </source>
</evidence>
<reference evidence="5 6" key="1">
    <citation type="submission" date="2014-03" db="EMBL/GenBank/DDBJ databases">
        <title>Draft genome of the hookworm Oesophagostomum dentatum.</title>
        <authorList>
            <person name="Mitreva M."/>
        </authorList>
    </citation>
    <scope>NUCLEOTIDE SEQUENCE [LARGE SCALE GENOMIC DNA]</scope>
    <source>
        <strain evidence="5 6">OD-Hann</strain>
    </source>
</reference>
<gene>
    <name evidence="5" type="ORF">OESDEN_03309</name>
</gene>
<evidence type="ECO:0000256" key="2">
    <source>
        <dbReference type="ARBA" id="ARBA00022737"/>
    </source>
</evidence>
<evidence type="ECO:0000256" key="1">
    <source>
        <dbReference type="ARBA" id="ARBA00022729"/>
    </source>
</evidence>
<feature type="repeat" description="CSPG" evidence="4">
    <location>
        <begin position="248"/>
        <end position="341"/>
    </location>
</feature>
<dbReference type="PANTHER" id="PTHR45739:SF8">
    <property type="entry name" value="FRAS1-RELATED EXTRACELLULAR MATRIX PROTEIN 1"/>
    <property type="match status" value="1"/>
</dbReference>
<sequence length="531" mass="59266">MRFGCNTPPAAPPKQCGLANMLEECVSLYIVGVTLYGVKIVEGPHHGTITLDGQPCSSFDYSQLLARSVIYRHDGSETTQDQLEFQLDITSKKTDFPWMDSTTYVLRIRINPVNDPPELTEAKGGHVIKISAKGSRTLSPDHILLSDPDDGPDKVTVHDEGIFEKGVLRLIAKDSDAKSQVLTLHTVSTPVEVRLKTNTGDLDNRLISFKLHFMQYSIINDFFLFRVISPAISSESLRFEIIFVPTQTSIQLVNRTVVVQEGEAAMITSDSLSLATPDDSFFVFTLALAPIQGALVLKSDSGNKTLAVGANFTTRDIAEERLIYSHSGSESRTDRLHLIAESAFRKGRRIPFWMSFSIIPVNDNKPRLQGSDTVQVDSCAANRALDEFSRPFLQMVERGERILYPYLLDWVDDDSDGAPLQFNFYQPIKDVAVLSTVSPYHPMTVFTEKDLQQGKIMLRHLGHKSNFTIKYVFVLNANSEVSSRFFSYTVSDGKHTVEGLLRIVASEPFVRLGESLLEYCCLPGDTPNLRE</sequence>
<accession>A0A0B1TGS4</accession>
<dbReference type="PROSITE" id="PS51854">
    <property type="entry name" value="CSPG"/>
    <property type="match status" value="1"/>
</dbReference>
<organism evidence="5 6">
    <name type="scientific">Oesophagostomum dentatum</name>
    <name type="common">Nodular worm</name>
    <dbReference type="NCBI Taxonomy" id="61180"/>
    <lineage>
        <taxon>Eukaryota</taxon>
        <taxon>Metazoa</taxon>
        <taxon>Ecdysozoa</taxon>
        <taxon>Nematoda</taxon>
        <taxon>Chromadorea</taxon>
        <taxon>Rhabditida</taxon>
        <taxon>Rhabditina</taxon>
        <taxon>Rhabditomorpha</taxon>
        <taxon>Strongyloidea</taxon>
        <taxon>Strongylidae</taxon>
        <taxon>Oesophagostomum</taxon>
    </lineage>
</organism>
<dbReference type="InterPro" id="IPR039005">
    <property type="entry name" value="CSPG_rpt"/>
</dbReference>
<evidence type="ECO:0000313" key="6">
    <source>
        <dbReference type="Proteomes" id="UP000053660"/>
    </source>
</evidence>
<dbReference type="PANTHER" id="PTHR45739">
    <property type="entry name" value="MATRIX PROTEIN, PUTATIVE-RELATED"/>
    <property type="match status" value="1"/>
</dbReference>
<proteinExistence type="predicted"/>
<evidence type="ECO:0000256" key="3">
    <source>
        <dbReference type="ARBA" id="ARBA00023180"/>
    </source>
</evidence>
<dbReference type="AlphaFoldDB" id="A0A0B1TGS4"/>
<name>A0A0B1TGS4_OESDE</name>
<keyword evidence="3" id="KW-0325">Glycoprotein</keyword>
<dbReference type="Pfam" id="PF16184">
    <property type="entry name" value="Cadherin_3"/>
    <property type="match status" value="3"/>
</dbReference>
<protein>
    <recommendedName>
        <fullName evidence="7">Cadherin domain-containing protein</fullName>
    </recommendedName>
</protein>